<reference evidence="1" key="1">
    <citation type="submission" date="2021-01" db="EMBL/GenBank/DDBJ databases">
        <authorList>
            <person name="Corre E."/>
            <person name="Pelletier E."/>
            <person name="Niang G."/>
            <person name="Scheremetjew M."/>
            <person name="Finn R."/>
            <person name="Kale V."/>
            <person name="Holt S."/>
            <person name="Cochrane G."/>
            <person name="Meng A."/>
            <person name="Brown T."/>
            <person name="Cohen L."/>
        </authorList>
    </citation>
    <scope>NUCLEOTIDE SEQUENCE</scope>
    <source>
        <strain evidence="1">308</strain>
    </source>
</reference>
<protein>
    <submittedName>
        <fullName evidence="1">Uncharacterized protein</fullName>
    </submittedName>
</protein>
<dbReference type="EMBL" id="HBFR01041850">
    <property type="protein sequence ID" value="CAD8903375.1"/>
    <property type="molecule type" value="Transcribed_RNA"/>
</dbReference>
<gene>
    <name evidence="1" type="ORF">CHYS00102_LOCUS30593</name>
    <name evidence="2" type="ORF">CHYS00102_LOCUS30594</name>
</gene>
<dbReference type="EMBL" id="HBFR01041849">
    <property type="protein sequence ID" value="CAD8903374.1"/>
    <property type="molecule type" value="Transcribed_RNA"/>
</dbReference>
<sequence>MEKNNCLILVGDISIEYSSLALYEYPFSNNNDPDSRPLTRFYPGGNVLSCKYSNVDFESFEELLRAFLAEADLLGSKDGLYDGINKNSDEEYYILSYLSCGAEAHSVMNNAVNFIEVHPRGDFQLIWRVDGNKIIESFHGKIVACTVINQDIFQRDGCACLSLCEYITQNDKDRLKSIGKEIMQICHFQEGTV</sequence>
<accession>A0A6U5M5V9</accession>
<dbReference type="AlphaFoldDB" id="A0A6U5M5V9"/>
<name>A0A6U5M5V9_9STRA</name>
<evidence type="ECO:0000313" key="2">
    <source>
        <dbReference type="EMBL" id="CAD8903375.1"/>
    </source>
</evidence>
<evidence type="ECO:0000313" key="1">
    <source>
        <dbReference type="EMBL" id="CAD8903374.1"/>
    </source>
</evidence>
<organism evidence="1">
    <name type="scientific">Corethron hystrix</name>
    <dbReference type="NCBI Taxonomy" id="216773"/>
    <lineage>
        <taxon>Eukaryota</taxon>
        <taxon>Sar</taxon>
        <taxon>Stramenopiles</taxon>
        <taxon>Ochrophyta</taxon>
        <taxon>Bacillariophyta</taxon>
        <taxon>Coscinodiscophyceae</taxon>
        <taxon>Corethrophycidae</taxon>
        <taxon>Corethrales</taxon>
        <taxon>Corethraceae</taxon>
        <taxon>Corethron</taxon>
    </lineage>
</organism>
<proteinExistence type="predicted"/>